<evidence type="ECO:0000256" key="6">
    <source>
        <dbReference type="SAM" id="SignalP"/>
    </source>
</evidence>
<dbReference type="PANTHER" id="PTHR24276">
    <property type="entry name" value="POLYSERASE-RELATED"/>
    <property type="match status" value="1"/>
</dbReference>
<evidence type="ECO:0000313" key="8">
    <source>
        <dbReference type="EMBL" id="KAJ8718935.1"/>
    </source>
</evidence>
<accession>A0AAD7YK38</accession>
<organism evidence="8 9">
    <name type="scientific">Mythimna separata</name>
    <name type="common">Oriental armyworm</name>
    <name type="synonym">Pseudaletia separata</name>
    <dbReference type="NCBI Taxonomy" id="271217"/>
    <lineage>
        <taxon>Eukaryota</taxon>
        <taxon>Metazoa</taxon>
        <taxon>Ecdysozoa</taxon>
        <taxon>Arthropoda</taxon>
        <taxon>Hexapoda</taxon>
        <taxon>Insecta</taxon>
        <taxon>Pterygota</taxon>
        <taxon>Neoptera</taxon>
        <taxon>Endopterygota</taxon>
        <taxon>Lepidoptera</taxon>
        <taxon>Glossata</taxon>
        <taxon>Ditrysia</taxon>
        <taxon>Noctuoidea</taxon>
        <taxon>Noctuidae</taxon>
        <taxon>Noctuinae</taxon>
        <taxon>Hadenini</taxon>
        <taxon>Mythimna</taxon>
    </lineage>
</organism>
<evidence type="ECO:0000256" key="3">
    <source>
        <dbReference type="ARBA" id="ARBA00022825"/>
    </source>
</evidence>
<dbReference type="PROSITE" id="PS50240">
    <property type="entry name" value="TRYPSIN_DOM"/>
    <property type="match status" value="1"/>
</dbReference>
<feature type="region of interest" description="Disordered" evidence="5">
    <location>
        <begin position="185"/>
        <end position="242"/>
    </location>
</feature>
<feature type="compositionally biased region" description="Basic and acidic residues" evidence="5">
    <location>
        <begin position="310"/>
        <end position="330"/>
    </location>
</feature>
<dbReference type="Pfam" id="PF00089">
    <property type="entry name" value="Trypsin"/>
    <property type="match status" value="1"/>
</dbReference>
<dbReference type="InterPro" id="IPR043504">
    <property type="entry name" value="Peptidase_S1_PA_chymotrypsin"/>
</dbReference>
<dbReference type="AlphaFoldDB" id="A0AAD7YK38"/>
<dbReference type="InterPro" id="IPR001254">
    <property type="entry name" value="Trypsin_dom"/>
</dbReference>
<dbReference type="EMBL" id="JARGEI010000015">
    <property type="protein sequence ID" value="KAJ8718935.1"/>
    <property type="molecule type" value="Genomic_DNA"/>
</dbReference>
<evidence type="ECO:0000259" key="7">
    <source>
        <dbReference type="PROSITE" id="PS50240"/>
    </source>
</evidence>
<dbReference type="Proteomes" id="UP001231518">
    <property type="component" value="Chromosome 8"/>
</dbReference>
<keyword evidence="2" id="KW-0378">Hydrolase</keyword>
<protein>
    <recommendedName>
        <fullName evidence="7">Peptidase S1 domain-containing protein</fullName>
    </recommendedName>
</protein>
<dbReference type="InterPro" id="IPR009003">
    <property type="entry name" value="Peptidase_S1_PA"/>
</dbReference>
<evidence type="ECO:0000256" key="5">
    <source>
        <dbReference type="SAM" id="MobiDB-lite"/>
    </source>
</evidence>
<dbReference type="PROSITE" id="PS00134">
    <property type="entry name" value="TRYPSIN_HIS"/>
    <property type="match status" value="1"/>
</dbReference>
<feature type="region of interest" description="Disordered" evidence="5">
    <location>
        <begin position="255"/>
        <end position="376"/>
    </location>
</feature>
<evidence type="ECO:0000256" key="4">
    <source>
        <dbReference type="ARBA" id="ARBA00023157"/>
    </source>
</evidence>
<feature type="chain" id="PRO_5042280192" description="Peptidase S1 domain-containing protein" evidence="6">
    <location>
        <begin position="25"/>
        <end position="537"/>
    </location>
</feature>
<keyword evidence="1" id="KW-0645">Protease</keyword>
<comment type="caution">
    <text evidence="8">The sequence shown here is derived from an EMBL/GenBank/DDBJ whole genome shotgun (WGS) entry which is preliminary data.</text>
</comment>
<reference evidence="8" key="1">
    <citation type="submission" date="2023-03" db="EMBL/GenBank/DDBJ databases">
        <title>Chromosome-level genomes of two armyworms, Mythimna separata and Mythimna loreyi, provide insights into the biosynthesis and reception of sex pheromones.</title>
        <authorList>
            <person name="Zhao H."/>
        </authorList>
    </citation>
    <scope>NUCLEOTIDE SEQUENCE</scope>
    <source>
        <strain evidence="8">BeijingLab</strain>
        <tissue evidence="8">Pupa</tissue>
    </source>
</reference>
<feature type="compositionally biased region" description="Basic and acidic residues" evidence="5">
    <location>
        <begin position="288"/>
        <end position="301"/>
    </location>
</feature>
<dbReference type="SMART" id="SM00020">
    <property type="entry name" value="Tryp_SPc"/>
    <property type="match status" value="1"/>
</dbReference>
<dbReference type="InterPro" id="IPR018114">
    <property type="entry name" value="TRYPSIN_HIS"/>
</dbReference>
<dbReference type="InterPro" id="IPR050430">
    <property type="entry name" value="Peptidase_S1"/>
</dbReference>
<dbReference type="SUPFAM" id="SSF50494">
    <property type="entry name" value="Trypsin-like serine proteases"/>
    <property type="match status" value="1"/>
</dbReference>
<feature type="region of interest" description="Disordered" evidence="5">
    <location>
        <begin position="515"/>
        <end position="537"/>
    </location>
</feature>
<keyword evidence="9" id="KW-1185">Reference proteome</keyword>
<feature type="signal peptide" evidence="6">
    <location>
        <begin position="1"/>
        <end position="24"/>
    </location>
</feature>
<feature type="compositionally biased region" description="Basic residues" evidence="5">
    <location>
        <begin position="333"/>
        <end position="360"/>
    </location>
</feature>
<keyword evidence="3" id="KW-0720">Serine protease</keyword>
<evidence type="ECO:0000256" key="1">
    <source>
        <dbReference type="ARBA" id="ARBA00022670"/>
    </source>
</evidence>
<name>A0AAD7YK38_MYTSE</name>
<keyword evidence="4" id="KW-1015">Disulfide bond</keyword>
<feature type="domain" description="Peptidase S1" evidence="7">
    <location>
        <begin position="56"/>
        <end position="494"/>
    </location>
</feature>
<dbReference type="GO" id="GO:0004252">
    <property type="term" value="F:serine-type endopeptidase activity"/>
    <property type="evidence" value="ECO:0007669"/>
    <property type="project" value="InterPro"/>
</dbReference>
<keyword evidence="6" id="KW-0732">Signal</keyword>
<dbReference type="Gene3D" id="2.40.10.10">
    <property type="entry name" value="Trypsin-like serine proteases"/>
    <property type="match status" value="3"/>
</dbReference>
<dbReference type="GO" id="GO:0006508">
    <property type="term" value="P:proteolysis"/>
    <property type="evidence" value="ECO:0007669"/>
    <property type="project" value="UniProtKB-KW"/>
</dbReference>
<evidence type="ECO:0000313" key="9">
    <source>
        <dbReference type="Proteomes" id="UP001231518"/>
    </source>
</evidence>
<gene>
    <name evidence="8" type="ORF">PYW07_016491</name>
</gene>
<sequence>MCLVKIVFAVFVCTSVINNVFVSSQDDDEKETREEKEDKAPPPLENHSFVALIDILFTDGSKRTCTGTIIHNHAVITAAHCFLTHGPGYADVEMSGSFIVLGTKKMFDTGYENYLPIERIITHPRYRGWTANLALVFTFAGMTTDKPGNSIPLIGEGSSTPVDSNVTILSWGRCLNDDESVTKWPSEKKKRKCSSSEENNESCEPTYKQRKASRTGSEEPNRSNSEANQRHHTFRGEKGGAKAVEKEVLEVSASRVNSVNATSHHSREAVPPLEVQKQAQSAAPETFNDSKEYKPRRDLDKPFGPYNQEILREDSSQLLRSAEEKKKENLTKTLRRHRKHRRRPKVKRKLLSFKVKKRNSTKNQDPELRRSGSNVSLDGDDALKLHYKDFRRKSKSQDPKENKLTVESFGFVNVQTCKKIVDKSMPREFAINTNEVVCYAAEEHYISDDDSGAPAVRQGQLVAVTVGGAQCDGDHVAVGMRMNCFCSWIVDNLPAGDHKMNCCTDCCREKRKATTHNNEDSYYKHRNRKDAKSEELD</sequence>
<proteinExistence type="predicted"/>
<dbReference type="PANTHER" id="PTHR24276:SF98">
    <property type="entry name" value="FI18310P1-RELATED"/>
    <property type="match status" value="1"/>
</dbReference>
<evidence type="ECO:0000256" key="2">
    <source>
        <dbReference type="ARBA" id="ARBA00022801"/>
    </source>
</evidence>